<comment type="caution">
    <text evidence="2">The sequence shown here is derived from an EMBL/GenBank/DDBJ whole genome shotgun (WGS) entry which is preliminary data.</text>
</comment>
<gene>
    <name evidence="2" type="ORF">UXM345_LOCUS17549</name>
    <name evidence="1" type="ORF">XDN619_LOCUS366</name>
</gene>
<proteinExistence type="predicted"/>
<name>A0A819QC80_9BILA</name>
<evidence type="ECO:0000313" key="2">
    <source>
        <dbReference type="EMBL" id="CAF4023917.1"/>
    </source>
</evidence>
<dbReference type="Proteomes" id="UP000663842">
    <property type="component" value="Unassembled WGS sequence"/>
</dbReference>
<sequence length="102" mass="11809">MNTRAKLQLIDKSITDLQLSQQSRKATNTNTTFNSQSPYISSSLKLESLSSSQHNSQIDPPILKMYEVDDLSVFEEIQQQQQQQIIEQKFLFKILNFHPLHS</sequence>
<evidence type="ECO:0000313" key="3">
    <source>
        <dbReference type="Proteomes" id="UP000663842"/>
    </source>
</evidence>
<protein>
    <submittedName>
        <fullName evidence="2">Uncharacterized protein</fullName>
    </submittedName>
</protein>
<dbReference type="AlphaFoldDB" id="A0A819QC80"/>
<dbReference type="EMBL" id="CAJOBF010002289">
    <property type="protein sequence ID" value="CAF4023917.1"/>
    <property type="molecule type" value="Genomic_DNA"/>
</dbReference>
<dbReference type="Proteomes" id="UP000663887">
    <property type="component" value="Unassembled WGS sequence"/>
</dbReference>
<organism evidence="2 3">
    <name type="scientific">Rotaria magnacalcarata</name>
    <dbReference type="NCBI Taxonomy" id="392030"/>
    <lineage>
        <taxon>Eukaryota</taxon>
        <taxon>Metazoa</taxon>
        <taxon>Spiralia</taxon>
        <taxon>Gnathifera</taxon>
        <taxon>Rotifera</taxon>
        <taxon>Eurotatoria</taxon>
        <taxon>Bdelloidea</taxon>
        <taxon>Philodinida</taxon>
        <taxon>Philodinidae</taxon>
        <taxon>Rotaria</taxon>
    </lineage>
</organism>
<accession>A0A819QC80</accession>
<dbReference type="EMBL" id="CAJNRG010000016">
    <property type="protein sequence ID" value="CAF1941235.1"/>
    <property type="molecule type" value="Genomic_DNA"/>
</dbReference>
<reference evidence="2" key="1">
    <citation type="submission" date="2021-02" db="EMBL/GenBank/DDBJ databases">
        <authorList>
            <person name="Nowell W R."/>
        </authorList>
    </citation>
    <scope>NUCLEOTIDE SEQUENCE</scope>
</reference>
<evidence type="ECO:0000313" key="1">
    <source>
        <dbReference type="EMBL" id="CAF1941235.1"/>
    </source>
</evidence>